<protein>
    <submittedName>
        <fullName evidence="2">Integrase</fullName>
    </submittedName>
</protein>
<evidence type="ECO:0000313" key="3">
    <source>
        <dbReference type="Proteomes" id="UP000569092"/>
    </source>
</evidence>
<comment type="caution">
    <text evidence="2">The sequence shown here is derived from an EMBL/GenBank/DDBJ whole genome shotgun (WGS) entry which is preliminary data.</text>
</comment>
<sequence length="81" mass="9153">MPNGKRLPIHDERWEAAGKYGHVGWHTFRHTYRSWLDDTGAPIGIQHKLMRHAQVATTMNVCGNALMESKRDANTAVVARS</sequence>
<dbReference type="InterPro" id="IPR013762">
    <property type="entry name" value="Integrase-like_cat_sf"/>
</dbReference>
<accession>A0A7W8N769</accession>
<dbReference type="Gene3D" id="1.10.443.10">
    <property type="entry name" value="Intergrase catalytic core"/>
    <property type="match status" value="1"/>
</dbReference>
<gene>
    <name evidence="2" type="ORF">HDF10_003741</name>
</gene>
<name>A0A7W8N769_9BACT</name>
<dbReference type="AlphaFoldDB" id="A0A7W8N769"/>
<dbReference type="EMBL" id="JACHDZ010000007">
    <property type="protein sequence ID" value="MBB5345740.1"/>
    <property type="molecule type" value="Genomic_DNA"/>
</dbReference>
<dbReference type="GO" id="GO:0006310">
    <property type="term" value="P:DNA recombination"/>
    <property type="evidence" value="ECO:0007669"/>
    <property type="project" value="UniProtKB-KW"/>
</dbReference>
<keyword evidence="1" id="KW-0233">DNA recombination</keyword>
<proteinExistence type="predicted"/>
<dbReference type="GO" id="GO:0015074">
    <property type="term" value="P:DNA integration"/>
    <property type="evidence" value="ECO:0007669"/>
    <property type="project" value="InterPro"/>
</dbReference>
<reference evidence="2 3" key="1">
    <citation type="submission" date="2020-08" db="EMBL/GenBank/DDBJ databases">
        <title>Genomic Encyclopedia of Type Strains, Phase IV (KMG-V): Genome sequencing to study the core and pangenomes of soil and plant-associated prokaryotes.</title>
        <authorList>
            <person name="Whitman W."/>
        </authorList>
    </citation>
    <scope>NUCLEOTIDE SEQUENCE [LARGE SCALE GENOMIC DNA]</scope>
    <source>
        <strain evidence="2 3">M8US30</strain>
    </source>
</reference>
<organism evidence="2 3">
    <name type="scientific">Tunturiibacter lichenicola</name>
    <dbReference type="NCBI Taxonomy" id="2051959"/>
    <lineage>
        <taxon>Bacteria</taxon>
        <taxon>Pseudomonadati</taxon>
        <taxon>Acidobacteriota</taxon>
        <taxon>Terriglobia</taxon>
        <taxon>Terriglobales</taxon>
        <taxon>Acidobacteriaceae</taxon>
        <taxon>Tunturiibacter</taxon>
    </lineage>
</organism>
<dbReference type="GO" id="GO:0003677">
    <property type="term" value="F:DNA binding"/>
    <property type="evidence" value="ECO:0007669"/>
    <property type="project" value="InterPro"/>
</dbReference>
<evidence type="ECO:0000313" key="2">
    <source>
        <dbReference type="EMBL" id="MBB5345740.1"/>
    </source>
</evidence>
<evidence type="ECO:0000256" key="1">
    <source>
        <dbReference type="ARBA" id="ARBA00023172"/>
    </source>
</evidence>
<dbReference type="InterPro" id="IPR011010">
    <property type="entry name" value="DNA_brk_join_enz"/>
</dbReference>
<dbReference type="SUPFAM" id="SSF56349">
    <property type="entry name" value="DNA breaking-rejoining enzymes"/>
    <property type="match status" value="1"/>
</dbReference>
<dbReference type="Proteomes" id="UP000569092">
    <property type="component" value="Unassembled WGS sequence"/>
</dbReference>